<dbReference type="Pfam" id="PF01510">
    <property type="entry name" value="Amidase_2"/>
    <property type="match status" value="1"/>
</dbReference>
<evidence type="ECO:0000313" key="8">
    <source>
        <dbReference type="Proteomes" id="UP000561011"/>
    </source>
</evidence>
<dbReference type="GO" id="GO:0009253">
    <property type="term" value="P:peptidoglycan catabolic process"/>
    <property type="evidence" value="ECO:0007669"/>
    <property type="project" value="InterPro"/>
</dbReference>
<dbReference type="AlphaFoldDB" id="A0A853ES18"/>
<comment type="catalytic activity">
    <reaction evidence="1">
        <text>Hydrolyzes the link between N-acetylmuramoyl residues and L-amino acid residues in certain cell-wall glycopeptides.</text>
        <dbReference type="EC" id="3.5.1.28"/>
    </reaction>
</comment>
<feature type="compositionally biased region" description="Pro residues" evidence="5">
    <location>
        <begin position="162"/>
        <end position="172"/>
    </location>
</feature>
<organism evidence="7 8">
    <name type="scientific">Sanguibacter inulinus</name>
    <dbReference type="NCBI Taxonomy" id="60922"/>
    <lineage>
        <taxon>Bacteria</taxon>
        <taxon>Bacillati</taxon>
        <taxon>Actinomycetota</taxon>
        <taxon>Actinomycetes</taxon>
        <taxon>Micrococcales</taxon>
        <taxon>Sanguibacteraceae</taxon>
        <taxon>Sanguibacter</taxon>
    </lineage>
</organism>
<keyword evidence="8" id="KW-1185">Reference proteome</keyword>
<dbReference type="CDD" id="cd06583">
    <property type="entry name" value="PGRP"/>
    <property type="match status" value="1"/>
</dbReference>
<protein>
    <recommendedName>
        <fullName evidence="2">N-acetylmuramoyl-L-alanine amidase</fullName>
        <ecNumber evidence="2">3.5.1.28</ecNumber>
    </recommendedName>
</protein>
<evidence type="ECO:0000256" key="3">
    <source>
        <dbReference type="ARBA" id="ARBA00022801"/>
    </source>
</evidence>
<dbReference type="InterPro" id="IPR051206">
    <property type="entry name" value="NAMLAA_amidase_2"/>
</dbReference>
<dbReference type="Proteomes" id="UP000561011">
    <property type="component" value="Unassembled WGS sequence"/>
</dbReference>
<evidence type="ECO:0000256" key="5">
    <source>
        <dbReference type="SAM" id="MobiDB-lite"/>
    </source>
</evidence>
<dbReference type="InterPro" id="IPR036505">
    <property type="entry name" value="Amidase/PGRP_sf"/>
</dbReference>
<dbReference type="EC" id="3.5.1.28" evidence="2"/>
<gene>
    <name evidence="7" type="ORF">HZZ10_03175</name>
</gene>
<dbReference type="GO" id="GO:0071555">
    <property type="term" value="P:cell wall organization"/>
    <property type="evidence" value="ECO:0007669"/>
    <property type="project" value="UniProtKB-KW"/>
</dbReference>
<evidence type="ECO:0000259" key="6">
    <source>
        <dbReference type="SMART" id="SM00644"/>
    </source>
</evidence>
<dbReference type="SMART" id="SM00644">
    <property type="entry name" value="Ami_2"/>
    <property type="match status" value="1"/>
</dbReference>
<sequence>MTYESITDRNSGNFTPAGAVQKVFGRPRVIKSITIHHWGVYGQRFAGVVDYLCRPGGKSSAHYIVEDGRVACIVAPRDAAWHSGSDAGNATSVGLELRPEATDGDYATAAELIRELRAAFGDLPLVRHSSWKATACPGKWDLDRLDRLARSSGASGGGTKPAAPPVPAPVKPTPARTTNPAGRPLLDLDGFLGSATISELQHVLGTTVDGIISTGPDGSQLVAELQLYLLSKGHELGKVDGQGLYPNTHGRTIKTRTQVALQRYLGTTPDGVLDAPSAAIEALQRRLNAGTF</sequence>
<dbReference type="InterPro" id="IPR002502">
    <property type="entry name" value="Amidase_domain"/>
</dbReference>
<keyword evidence="3" id="KW-0378">Hydrolase</keyword>
<keyword evidence="4" id="KW-0961">Cell wall biogenesis/degradation</keyword>
<name>A0A853ES18_9MICO</name>
<dbReference type="GO" id="GO:0008745">
    <property type="term" value="F:N-acetylmuramoyl-L-alanine amidase activity"/>
    <property type="evidence" value="ECO:0007669"/>
    <property type="project" value="UniProtKB-EC"/>
</dbReference>
<dbReference type="GO" id="GO:0009254">
    <property type="term" value="P:peptidoglycan turnover"/>
    <property type="evidence" value="ECO:0007669"/>
    <property type="project" value="TreeGrafter"/>
</dbReference>
<evidence type="ECO:0000256" key="1">
    <source>
        <dbReference type="ARBA" id="ARBA00001561"/>
    </source>
</evidence>
<dbReference type="EMBL" id="JACBYE010000004">
    <property type="protein sequence ID" value="NYS92532.1"/>
    <property type="molecule type" value="Genomic_DNA"/>
</dbReference>
<evidence type="ECO:0000256" key="4">
    <source>
        <dbReference type="ARBA" id="ARBA00023316"/>
    </source>
</evidence>
<feature type="domain" description="N-acetylmuramoyl-L-alanine amidase" evidence="6">
    <location>
        <begin position="20"/>
        <end position="138"/>
    </location>
</feature>
<accession>A0A853ES18</accession>
<comment type="caution">
    <text evidence="7">The sequence shown here is derived from an EMBL/GenBank/DDBJ whole genome shotgun (WGS) entry which is preliminary data.</text>
</comment>
<dbReference type="Gene3D" id="3.40.80.10">
    <property type="entry name" value="Peptidoglycan recognition protein-like"/>
    <property type="match status" value="1"/>
</dbReference>
<evidence type="ECO:0000256" key="2">
    <source>
        <dbReference type="ARBA" id="ARBA00011901"/>
    </source>
</evidence>
<proteinExistence type="predicted"/>
<feature type="region of interest" description="Disordered" evidence="5">
    <location>
        <begin position="151"/>
        <end position="181"/>
    </location>
</feature>
<dbReference type="RefSeq" id="WP_179912379.1">
    <property type="nucleotide sequence ID" value="NZ_JACBYE010000004.1"/>
</dbReference>
<reference evidence="7 8" key="1">
    <citation type="submission" date="2020-07" db="EMBL/GenBank/DDBJ databases">
        <title>MOT database genomes.</title>
        <authorList>
            <person name="Joseph S."/>
            <person name="Aduse-Opoku J."/>
            <person name="Hashim A."/>
            <person name="Wade W."/>
            <person name="Curtis M."/>
        </authorList>
    </citation>
    <scope>NUCLEOTIDE SEQUENCE [LARGE SCALE GENOMIC DNA]</scope>
    <source>
        <strain evidence="7 8">DSM 100099</strain>
    </source>
</reference>
<evidence type="ECO:0000313" key="7">
    <source>
        <dbReference type="EMBL" id="NYS92532.1"/>
    </source>
</evidence>
<dbReference type="PANTHER" id="PTHR30417:SF1">
    <property type="entry name" value="N-ACETYLMURAMOYL-L-ALANINE AMIDASE AMID"/>
    <property type="match status" value="1"/>
</dbReference>
<dbReference type="PANTHER" id="PTHR30417">
    <property type="entry name" value="N-ACETYLMURAMOYL-L-ALANINE AMIDASE AMID"/>
    <property type="match status" value="1"/>
</dbReference>
<dbReference type="SUPFAM" id="SSF55846">
    <property type="entry name" value="N-acetylmuramoyl-L-alanine amidase-like"/>
    <property type="match status" value="1"/>
</dbReference>